<dbReference type="PROSITE" id="PS51353">
    <property type="entry name" value="ARSC"/>
    <property type="match status" value="1"/>
</dbReference>
<name>A0ABT0M8E2_9BACL</name>
<dbReference type="InterPro" id="IPR006504">
    <property type="entry name" value="Tscrpt_reg_Spx/MgsR"/>
</dbReference>
<sequence length="119" mass="13717">MLTMYSYPLCGTCRKAKKWLDEHAVSYQEINIAKKPPDREQLKAIIEKSGLPVGKFFNTSGKSYRAGGFSQRKKAEPEDKWLDWLAEDGMLIKRPLVFDKNKATVGFNEQLFENEWGKV</sequence>
<dbReference type="PANTHER" id="PTHR30041:SF8">
    <property type="entry name" value="PROTEIN YFFB"/>
    <property type="match status" value="1"/>
</dbReference>
<dbReference type="PROSITE" id="PS51354">
    <property type="entry name" value="GLUTAREDOXIN_2"/>
    <property type="match status" value="1"/>
</dbReference>
<evidence type="ECO:0000313" key="3">
    <source>
        <dbReference type="Proteomes" id="UP001203004"/>
    </source>
</evidence>
<dbReference type="Gene3D" id="3.40.30.10">
    <property type="entry name" value="Glutaredoxin"/>
    <property type="match status" value="1"/>
</dbReference>
<evidence type="ECO:0000313" key="2">
    <source>
        <dbReference type="EMBL" id="MCL1631126.1"/>
    </source>
</evidence>
<proteinExistence type="inferred from homology"/>
<dbReference type="RefSeq" id="WP_249098425.1">
    <property type="nucleotide sequence ID" value="NZ_JAMAST010000002.1"/>
</dbReference>
<accession>A0ABT0M8E2</accession>
<dbReference type="PANTHER" id="PTHR30041">
    <property type="entry name" value="ARSENATE REDUCTASE"/>
    <property type="match status" value="1"/>
</dbReference>
<comment type="caution">
    <text evidence="2">The sequence shown here is derived from an EMBL/GenBank/DDBJ whole genome shotgun (WGS) entry which is preliminary data.</text>
</comment>
<protein>
    <submittedName>
        <fullName evidence="2">Spx/MgsR family RNA polymerase-binding regulatory protein</fullName>
    </submittedName>
</protein>
<dbReference type="InterPro" id="IPR006660">
    <property type="entry name" value="Arsenate_reductase-like"/>
</dbReference>
<evidence type="ECO:0000256" key="1">
    <source>
        <dbReference type="PROSITE-ProRule" id="PRU01282"/>
    </source>
</evidence>
<dbReference type="EMBL" id="JAMAST010000002">
    <property type="protein sequence ID" value="MCL1631126.1"/>
    <property type="molecule type" value="Genomic_DNA"/>
</dbReference>
<dbReference type="Proteomes" id="UP001203004">
    <property type="component" value="Unassembled WGS sequence"/>
</dbReference>
<dbReference type="Pfam" id="PF03960">
    <property type="entry name" value="ArsC"/>
    <property type="match status" value="1"/>
</dbReference>
<dbReference type="InterPro" id="IPR036249">
    <property type="entry name" value="Thioredoxin-like_sf"/>
</dbReference>
<dbReference type="SUPFAM" id="SSF52833">
    <property type="entry name" value="Thioredoxin-like"/>
    <property type="match status" value="1"/>
</dbReference>
<gene>
    <name evidence="2" type="ORF">M3N64_04090</name>
</gene>
<dbReference type="NCBIfam" id="TIGR01617">
    <property type="entry name" value="arsC_related"/>
    <property type="match status" value="1"/>
</dbReference>
<organism evidence="2 3">
    <name type="scientific">Sporolactobacillus mangiferae</name>
    <dbReference type="NCBI Taxonomy" id="2940498"/>
    <lineage>
        <taxon>Bacteria</taxon>
        <taxon>Bacillati</taxon>
        <taxon>Bacillota</taxon>
        <taxon>Bacilli</taxon>
        <taxon>Bacillales</taxon>
        <taxon>Sporolactobacillaceae</taxon>
        <taxon>Sporolactobacillus</taxon>
    </lineage>
</organism>
<keyword evidence="3" id="KW-1185">Reference proteome</keyword>
<reference evidence="2 3" key="1">
    <citation type="submission" date="2022-05" db="EMBL/GenBank/DDBJ databases">
        <title>Sporolactobacillus sp nov CPB3-1, isolated from tree bark (Mangifera indica L.).</title>
        <authorList>
            <person name="Phuengjayaem S."/>
            <person name="Tanasupawat S."/>
        </authorList>
    </citation>
    <scope>NUCLEOTIDE SEQUENCE [LARGE SCALE GENOMIC DNA]</scope>
    <source>
        <strain evidence="2 3">CPB3-1</strain>
    </source>
</reference>
<comment type="similarity">
    <text evidence="1">Belongs to the ArsC family.</text>
</comment>